<feature type="region of interest" description="Disordered" evidence="1">
    <location>
        <begin position="196"/>
        <end position="274"/>
    </location>
</feature>
<feature type="region of interest" description="Disordered" evidence="1">
    <location>
        <begin position="931"/>
        <end position="1072"/>
    </location>
</feature>
<feature type="region of interest" description="Disordered" evidence="1">
    <location>
        <begin position="442"/>
        <end position="528"/>
    </location>
</feature>
<gene>
    <name evidence="3 4 5" type="primary">LOC105221891</name>
</gene>
<dbReference type="GeneID" id="105221891"/>
<evidence type="ECO:0000256" key="1">
    <source>
        <dbReference type="SAM" id="MobiDB-lite"/>
    </source>
</evidence>
<reference evidence="3 4" key="1">
    <citation type="submission" date="2025-05" db="UniProtKB">
        <authorList>
            <consortium name="RefSeq"/>
        </authorList>
    </citation>
    <scope>IDENTIFICATION</scope>
    <source>
        <tissue evidence="3 4">Adult</tissue>
    </source>
</reference>
<dbReference type="RefSeq" id="XP_011197332.2">
    <property type="nucleotide sequence ID" value="XM_011199030.4"/>
</dbReference>
<feature type="compositionally biased region" description="Basic residues" evidence="1">
    <location>
        <begin position="985"/>
        <end position="1008"/>
    </location>
</feature>
<feature type="compositionally biased region" description="Basic and acidic residues" evidence="1">
    <location>
        <begin position="203"/>
        <end position="222"/>
    </location>
</feature>
<feature type="compositionally biased region" description="Polar residues" evidence="1">
    <location>
        <begin position="1009"/>
        <end position="1026"/>
    </location>
</feature>
<sequence>MCDKNCKYNTNKARRCTSGGKSNNTISSCTWMFNLVAVALLIQHVACAATAIEATTPTTQALSKALTDSLPSAFVPTAQLLRRDGDNGSSSSNKNSPTQADSRSRATSRHLSAIESTVGGVSSIVAGDDGVDFAAYANDFNMQAEAAIPEDILDQQHIQDVDATDADSMQYVGDGDGDGDGDEAVEPEADIILAAQKFSTSESSREKEEYYEHDNNNGDNKNKGSNNKSAQLRKTVRKRNNKLKNNADNTNNHNNNNNNKSDDRKYDSDNTAVYNDDASMDEADASDITAEEPLALPSVTEARQSLVLTRHPRGQQNHKLIAAEDARSYEEQSRDVTGRHQQFIENLVAEKFNKATGQTVNNDDKANDNMHSNNNNLTENAGINGAAVDEQSESIQNTAINKGNNMSKQVNNKSEMEYTDDNQPEETAIGDIEDKFRNEEDAAGQHLQSELHGHPMASIAKQSREGWAEARPASMSGKQVEEDHRQIKKFKRNERASTSSANDHANKNNKNGNHDNNNSHTNKRHHHGELAHIEGEYEAGTFTQMSDAEKVETSENQPKHVQQLQKLPQHVEVADSVGAVAEPQADYSITYFGILTNSSKKREKAFAEEQADADELENTVRNSAKTTDIVAKTADNDDDAAQLAAVHATRNQLQQQQQSLTGKVADAGEHHAGHSSSFERYKAQRRNSRRYGHKMYKKKYKDYLRHATIASLTAKAMTTAIDAAATTTATPYTSTGLPPMGNAFEMSAKHTLNSTQAKLINDSYTDYYREQQQTRENVANAREQKHAETLRKYARKIEAEKSRGLPASPIFVVGNQSAGKLATSKANSERRTGGDTNHFYEGQVNYYLETGDDESLQTKAASMKSYKPTGVEGEGTTIAEVALSREDEERLRAHELSMEHMIAADNNNWYRRVSPVLRNGIKVYGNEDKVQREKAASQLPHVQEQQHHQHLQRQHAAKQHQHYHTHHGKHWSHHHRLHTPPYQHRQQHHDSHQHRGGSGNHHKHHQNSKHYQSSDRQLQQQHPTDSNLRKLLAPPSPHASDTQAAVELGMVQTPIPPPSYTKQHLKQTEHERVEQGALQLGHQITELEELERYYAKWPHLARVQFQLYDEHFREDHPELYPELKVGASDLADTVEDYDDDYESAAELEEAQNSHDEDAYLPPYIKKYNRRNKQLLNLLEGTLPPPTRLLPPLGRSWSSSVLQPGPHASSRSAGGSSTAGRIRIDDDYLKEKRKRYHNRDISSADSSSISASNNNNRKEDRHHYQDLFAQQRLTQIATTQTTGATTGVLTKSEAISANPDVSGKSDVISTYKTAAQSNNKLPDEDVSISADTDIDAYAADDGDIDFWQKEIENKSNANELAGSAQMRWQIEKLTTPNPAHAATVSSAPKAAIFRLPSYPAIAGSFIGKPRSRSAQFAPSGGSRGKLAFLAPASSELNGNRWGNIYGLGGENGASAAGNVGVNGLGTRGSYHKSLSRFSAYKPSVYKTLTAAAAAASTTTTTPRANGDDGMNGDDSAATATTAVAATPSGFGSDDADVAEGGVANAVMGRTISSFVYHRVIDASPRQVGTGNTGRKQRLPFVAITDRRLETTKKAQLERQKDFEQNHYPMP</sequence>
<accession>A0A6I9UKE7</accession>
<protein>
    <submittedName>
        <fullName evidence="3 4">Uncharacterized protein LOC105221891</fullName>
    </submittedName>
</protein>
<feature type="region of interest" description="Disordered" evidence="1">
    <location>
        <begin position="358"/>
        <end position="381"/>
    </location>
</feature>
<feature type="compositionally biased region" description="Low complexity" evidence="1">
    <location>
        <begin position="1240"/>
        <end position="1254"/>
    </location>
</feature>
<evidence type="ECO:0000313" key="2">
    <source>
        <dbReference type="Proteomes" id="UP001652620"/>
    </source>
</evidence>
<evidence type="ECO:0000313" key="3">
    <source>
        <dbReference type="RefSeq" id="XP_011197332.2"/>
    </source>
</evidence>
<dbReference type="Proteomes" id="UP001652620">
    <property type="component" value="Chromosome 4"/>
</dbReference>
<evidence type="ECO:0000313" key="4">
    <source>
        <dbReference type="RefSeq" id="XP_029404440.2"/>
    </source>
</evidence>
<feature type="compositionally biased region" description="Basic residues" evidence="1">
    <location>
        <begin position="948"/>
        <end position="978"/>
    </location>
</feature>
<feature type="compositionally biased region" description="Low complexity" evidence="1">
    <location>
        <begin position="499"/>
        <end position="520"/>
    </location>
</feature>
<keyword evidence="2" id="KW-1185">Reference proteome</keyword>
<name>A0A6I9UKE7_BACDO</name>
<dbReference type="OrthoDB" id="8055655at2759"/>
<feature type="compositionally biased region" description="Low complexity" evidence="1">
    <location>
        <begin position="243"/>
        <end position="259"/>
    </location>
</feature>
<dbReference type="PANTHER" id="PTHR42264">
    <property type="entry name" value="EPHRIN_REC_LIKE DOMAIN-CONTAINING PROTEIN"/>
    <property type="match status" value="1"/>
</dbReference>
<feature type="compositionally biased region" description="Polar residues" evidence="1">
    <location>
        <begin position="369"/>
        <end position="381"/>
    </location>
</feature>
<feature type="compositionally biased region" description="Low complexity" evidence="1">
    <location>
        <begin position="1207"/>
        <end position="1220"/>
    </location>
</feature>
<feature type="region of interest" description="Disordered" evidence="1">
    <location>
        <begin position="666"/>
        <end position="690"/>
    </location>
</feature>
<feature type="region of interest" description="Disordered" evidence="1">
    <location>
        <begin position="1182"/>
        <end position="1258"/>
    </location>
</feature>
<dbReference type="RefSeq" id="XP_049311926.1">
    <property type="nucleotide sequence ID" value="XM_049455969.1"/>
</dbReference>
<evidence type="ECO:0000313" key="5">
    <source>
        <dbReference type="RefSeq" id="XP_049311926.1"/>
    </source>
</evidence>
<dbReference type="KEGG" id="bdr:105221891"/>
<feature type="compositionally biased region" description="Basic and acidic residues" evidence="1">
    <location>
        <begin position="666"/>
        <end position="682"/>
    </location>
</feature>
<feature type="region of interest" description="Disordered" evidence="1">
    <location>
        <begin position="82"/>
        <end position="110"/>
    </location>
</feature>
<organism evidence="2 3">
    <name type="scientific">Bactrocera dorsalis</name>
    <name type="common">Oriental fruit fly</name>
    <name type="synonym">Dacus dorsalis</name>
    <dbReference type="NCBI Taxonomy" id="27457"/>
    <lineage>
        <taxon>Eukaryota</taxon>
        <taxon>Metazoa</taxon>
        <taxon>Ecdysozoa</taxon>
        <taxon>Arthropoda</taxon>
        <taxon>Hexapoda</taxon>
        <taxon>Insecta</taxon>
        <taxon>Pterygota</taxon>
        <taxon>Neoptera</taxon>
        <taxon>Endopterygota</taxon>
        <taxon>Diptera</taxon>
        <taxon>Brachycera</taxon>
        <taxon>Muscomorpha</taxon>
        <taxon>Tephritoidea</taxon>
        <taxon>Tephritidae</taxon>
        <taxon>Bactrocera</taxon>
        <taxon>Bactrocera</taxon>
    </lineage>
</organism>
<proteinExistence type="predicted"/>
<dbReference type="RefSeq" id="XP_029404440.2">
    <property type="nucleotide sequence ID" value="XM_029548580.2"/>
</dbReference>